<evidence type="ECO:0000313" key="5">
    <source>
        <dbReference type="EMBL" id="CAE8735121.1"/>
    </source>
</evidence>
<keyword evidence="1" id="KW-0479">Metal-binding</keyword>
<keyword evidence="1" id="KW-0863">Zinc-finger</keyword>
<protein>
    <recommendedName>
        <fullName evidence="4">RING-type domain-containing protein</fullName>
    </recommendedName>
</protein>
<keyword evidence="3" id="KW-0812">Transmembrane</keyword>
<evidence type="ECO:0000256" key="1">
    <source>
        <dbReference type="PROSITE-ProRule" id="PRU00175"/>
    </source>
</evidence>
<feature type="region of interest" description="Disordered" evidence="2">
    <location>
        <begin position="251"/>
        <end position="277"/>
    </location>
</feature>
<sequence>MLWQLSCLKVRKCAAHVRHKFRLSLLIAVFTLSLGELIFFVFFALPLIQLWPGKEMLCKVGAAAASMAASLRLGQVVRQLFNKVNEHNASAAPQPWDRALSAANVSTQVFVSLFWAATLDAWCALLLLAPAALDLLLLLLHQPKGLLASPQLSAEVAVSSNFDLEEYQVPNWRLRQQRNRSLYVQAVEFKNFTWPSGGVRALDGNTRGFEVNTCLVCVADFVPGELLSSLPCGHSFHAQCIRSWQRHSRHNNSNSSNSHSVCPCRCTTSRPSVTARI</sequence>
<feature type="compositionally biased region" description="Polar residues" evidence="2">
    <location>
        <begin position="266"/>
        <end position="277"/>
    </location>
</feature>
<name>A0A813LPJ6_POLGL</name>
<dbReference type="InterPro" id="IPR001841">
    <property type="entry name" value="Znf_RING"/>
</dbReference>
<organism evidence="5 6">
    <name type="scientific">Polarella glacialis</name>
    <name type="common">Dinoflagellate</name>
    <dbReference type="NCBI Taxonomy" id="89957"/>
    <lineage>
        <taxon>Eukaryota</taxon>
        <taxon>Sar</taxon>
        <taxon>Alveolata</taxon>
        <taxon>Dinophyceae</taxon>
        <taxon>Suessiales</taxon>
        <taxon>Suessiaceae</taxon>
        <taxon>Polarella</taxon>
    </lineage>
</organism>
<gene>
    <name evidence="5" type="ORF">PGLA2088_LOCUS47667</name>
</gene>
<dbReference type="InterPro" id="IPR051826">
    <property type="entry name" value="E3_ubiquitin-ligase_domain"/>
</dbReference>
<proteinExistence type="predicted"/>
<feature type="transmembrane region" description="Helical" evidence="3">
    <location>
        <begin position="21"/>
        <end position="45"/>
    </location>
</feature>
<keyword evidence="1" id="KW-0862">Zinc</keyword>
<evidence type="ECO:0000256" key="3">
    <source>
        <dbReference type="SAM" id="Phobius"/>
    </source>
</evidence>
<evidence type="ECO:0000259" key="4">
    <source>
        <dbReference type="PROSITE" id="PS50089"/>
    </source>
</evidence>
<feature type="compositionally biased region" description="Low complexity" evidence="2">
    <location>
        <begin position="251"/>
        <end position="260"/>
    </location>
</feature>
<comment type="caution">
    <text evidence="5">The sequence shown here is derived from an EMBL/GenBank/DDBJ whole genome shotgun (WGS) entry which is preliminary data.</text>
</comment>
<evidence type="ECO:0000256" key="2">
    <source>
        <dbReference type="SAM" id="MobiDB-lite"/>
    </source>
</evidence>
<dbReference type="Proteomes" id="UP000626109">
    <property type="component" value="Unassembled WGS sequence"/>
</dbReference>
<dbReference type="Gene3D" id="3.30.40.10">
    <property type="entry name" value="Zinc/RING finger domain, C3HC4 (zinc finger)"/>
    <property type="match status" value="1"/>
</dbReference>
<dbReference type="Pfam" id="PF17123">
    <property type="entry name" value="zf-RING_11"/>
    <property type="match status" value="1"/>
</dbReference>
<evidence type="ECO:0000313" key="6">
    <source>
        <dbReference type="Proteomes" id="UP000626109"/>
    </source>
</evidence>
<dbReference type="PANTHER" id="PTHR22765">
    <property type="entry name" value="RING FINGER AND PROTEASE ASSOCIATED DOMAIN-CONTAINING"/>
    <property type="match status" value="1"/>
</dbReference>
<dbReference type="SUPFAM" id="SSF57850">
    <property type="entry name" value="RING/U-box"/>
    <property type="match status" value="1"/>
</dbReference>
<feature type="domain" description="RING-type" evidence="4">
    <location>
        <begin position="214"/>
        <end position="263"/>
    </location>
</feature>
<dbReference type="GO" id="GO:0008270">
    <property type="term" value="F:zinc ion binding"/>
    <property type="evidence" value="ECO:0007669"/>
    <property type="project" value="UniProtKB-KW"/>
</dbReference>
<keyword evidence="3" id="KW-1133">Transmembrane helix</keyword>
<keyword evidence="3" id="KW-0472">Membrane</keyword>
<accession>A0A813LPJ6</accession>
<dbReference type="GO" id="GO:0006511">
    <property type="term" value="P:ubiquitin-dependent protein catabolic process"/>
    <property type="evidence" value="ECO:0007669"/>
    <property type="project" value="TreeGrafter"/>
</dbReference>
<dbReference type="PROSITE" id="PS50089">
    <property type="entry name" value="ZF_RING_2"/>
    <property type="match status" value="1"/>
</dbReference>
<dbReference type="InterPro" id="IPR013083">
    <property type="entry name" value="Znf_RING/FYVE/PHD"/>
</dbReference>
<dbReference type="AlphaFoldDB" id="A0A813LPJ6"/>
<reference evidence="5" key="1">
    <citation type="submission" date="2021-02" db="EMBL/GenBank/DDBJ databases">
        <authorList>
            <person name="Dougan E. K."/>
            <person name="Rhodes N."/>
            <person name="Thang M."/>
            <person name="Chan C."/>
        </authorList>
    </citation>
    <scope>NUCLEOTIDE SEQUENCE</scope>
</reference>
<dbReference type="GO" id="GO:0061630">
    <property type="term" value="F:ubiquitin protein ligase activity"/>
    <property type="evidence" value="ECO:0007669"/>
    <property type="project" value="TreeGrafter"/>
</dbReference>
<dbReference type="EMBL" id="CAJNNW010036516">
    <property type="protein sequence ID" value="CAE8735121.1"/>
    <property type="molecule type" value="Genomic_DNA"/>
</dbReference>